<dbReference type="InParanoid" id="J9D7C6"/>
<dbReference type="VEuPathDB" id="MicrosporidiaDB:EDEG_02194"/>
<reference evidence="2 3" key="1">
    <citation type="submission" date="2011-08" db="EMBL/GenBank/DDBJ databases">
        <authorList>
            <person name="Liu Z.J."/>
            <person name="Shi F.L."/>
            <person name="Lu J.Q."/>
            <person name="Li M."/>
            <person name="Wang Z.L."/>
        </authorList>
    </citation>
    <scope>NUCLEOTIDE SEQUENCE [LARGE SCALE GENOMIC DNA]</scope>
    <source>
        <strain evidence="2 3">USNM 41457</strain>
    </source>
</reference>
<evidence type="ECO:0000313" key="3">
    <source>
        <dbReference type="Proteomes" id="UP000003163"/>
    </source>
</evidence>
<dbReference type="Proteomes" id="UP000003163">
    <property type="component" value="Unassembled WGS sequence"/>
</dbReference>
<reference evidence="3" key="2">
    <citation type="submission" date="2015-07" db="EMBL/GenBank/DDBJ databases">
        <title>Contrasting host-pathogen interactions and genome evolution in two generalist and specialist microsporidian pathogens of mosquitoes.</title>
        <authorList>
            <consortium name="The Broad Institute Genomics Platform"/>
            <consortium name="The Broad Institute Genome Sequencing Center for Infectious Disease"/>
            <person name="Cuomo C.A."/>
            <person name="Sanscrainte N.D."/>
            <person name="Goldberg J.M."/>
            <person name="Heiman D."/>
            <person name="Young S."/>
            <person name="Zeng Q."/>
            <person name="Becnel J.J."/>
            <person name="Birren B.W."/>
        </authorList>
    </citation>
    <scope>NUCLEOTIDE SEQUENCE [LARGE SCALE GENOMIC DNA]</scope>
    <source>
        <strain evidence="3">USNM 41457</strain>
    </source>
</reference>
<sequence length="696" mass="82089">MLKSDTYLYTHTEMYKNHFIKKIKPESYKNLLYTLYPFKKVHIFHKKNDMKTLSTLQAILSNNTHKKIQKYLKEYTETYCIHKSMPEIDIDWAYHMLNHFLYLLKALFRVEFVFLKSVVPKVTYAAMNEKFKCTIEMPRLHKKLEKVSSTYETSKVRARKVASCLMLKFLVDNNFCDKFYFPNRSMFICCNEMYFYMIFRVYNVFPHKKLGKNGVDLRCEDFNLINISDKKIDLFDIDKNHDNKVDDVNLHDNLYINQEKKMIFNSNNSSNSSSSNNSSDDNNSNNSSKNNSNSNYSYNSNKNINDIYIDNNNSNINSNSINKNNINDIYIDNDNSNNDNNNVYIQSLYADLMQIYKLISLTDEKCLENNINEEMAIVIREYQKKFIIKHNLLGKKYESYIWKTKQSGSKFEKKQIAKKILDLINKHNKTQIDKNFNINENANIIEKKVFLSNSNKKEDFEIEYILKIINLINKDDPIIESCIKTSEKHQNYEFYIQTDQNTVNNNITQFIQDVINTGVSNYNLKLVIKDIFEMYAITTLKGNVTTWSLSSQFEKEFSFELSSFLVDNRDFTTFNFDNKSVVSNEKNYILTKLNYVNKKDNTDYEKNFDNNHTGSLSISNINKNDASNHSNTNNINKNHSNTDDIRSNITSDINTSNLSIYQIYDDKNGQIYSQRKIPDCLIAYPKKFYIYSFKKK</sequence>
<proteinExistence type="predicted"/>
<dbReference type="HOGENOM" id="CLU_395882_0_0_1"/>
<feature type="region of interest" description="Disordered" evidence="1">
    <location>
        <begin position="266"/>
        <end position="297"/>
    </location>
</feature>
<gene>
    <name evidence="2" type="ORF">EDEG_02194</name>
</gene>
<organism evidence="2 3">
    <name type="scientific">Edhazardia aedis (strain USNM 41457)</name>
    <name type="common">Microsporidian parasite</name>
    <dbReference type="NCBI Taxonomy" id="1003232"/>
    <lineage>
        <taxon>Eukaryota</taxon>
        <taxon>Fungi</taxon>
        <taxon>Fungi incertae sedis</taxon>
        <taxon>Microsporidia</taxon>
        <taxon>Edhazardia</taxon>
    </lineage>
</organism>
<dbReference type="AlphaFoldDB" id="J9D7C6"/>
<protein>
    <submittedName>
        <fullName evidence="2">Uncharacterized protein</fullName>
    </submittedName>
</protein>
<comment type="caution">
    <text evidence="2">The sequence shown here is derived from an EMBL/GenBank/DDBJ whole genome shotgun (WGS) entry which is preliminary data.</text>
</comment>
<accession>J9D7C6</accession>
<evidence type="ECO:0000313" key="2">
    <source>
        <dbReference type="EMBL" id="EJW03429.1"/>
    </source>
</evidence>
<feature type="compositionally biased region" description="Low complexity" evidence="1">
    <location>
        <begin position="625"/>
        <end position="639"/>
    </location>
</feature>
<feature type="region of interest" description="Disordered" evidence="1">
    <location>
        <begin position="625"/>
        <end position="644"/>
    </location>
</feature>
<name>J9D7C6_EDHAE</name>
<evidence type="ECO:0000256" key="1">
    <source>
        <dbReference type="SAM" id="MobiDB-lite"/>
    </source>
</evidence>
<dbReference type="EMBL" id="AFBI03000037">
    <property type="protein sequence ID" value="EJW03429.1"/>
    <property type="molecule type" value="Genomic_DNA"/>
</dbReference>
<keyword evidence="3" id="KW-1185">Reference proteome</keyword>